<dbReference type="InterPro" id="IPR038765">
    <property type="entry name" value="Papain-like_cys_pep_sf"/>
</dbReference>
<dbReference type="InterPro" id="IPR018200">
    <property type="entry name" value="USP_CS"/>
</dbReference>
<dbReference type="PANTHER" id="PTHR24006:SF908">
    <property type="entry name" value="DEUBIQUITINATING APOPTOTIC INHIBITOR, ISOFORM A"/>
    <property type="match status" value="1"/>
</dbReference>
<dbReference type="Proteomes" id="UP000827284">
    <property type="component" value="Unassembled WGS sequence"/>
</dbReference>
<dbReference type="GO" id="GO:0016579">
    <property type="term" value="P:protein deubiquitination"/>
    <property type="evidence" value="ECO:0007669"/>
    <property type="project" value="InterPro"/>
</dbReference>
<dbReference type="EMBL" id="BQFW01000015">
    <property type="protein sequence ID" value="GJJ78628.1"/>
    <property type="molecule type" value="Genomic_DNA"/>
</dbReference>
<dbReference type="InterPro" id="IPR049407">
    <property type="entry name" value="Usp38-like_N"/>
</dbReference>
<dbReference type="SUPFAM" id="SSF54001">
    <property type="entry name" value="Cysteine proteinases"/>
    <property type="match status" value="1"/>
</dbReference>
<keyword evidence="3" id="KW-1185">Reference proteome</keyword>
<gene>
    <name evidence="2" type="ORF">EMPS_10987</name>
</gene>
<dbReference type="PROSITE" id="PS00973">
    <property type="entry name" value="USP_2"/>
    <property type="match status" value="1"/>
</dbReference>
<name>A0A9P3HLC6_9FUNG</name>
<accession>A0A9P3HLC6</accession>
<dbReference type="InterPro" id="IPR050164">
    <property type="entry name" value="Peptidase_C19"/>
</dbReference>
<organism evidence="2 3">
    <name type="scientific">Entomortierella parvispora</name>
    <dbReference type="NCBI Taxonomy" id="205924"/>
    <lineage>
        <taxon>Eukaryota</taxon>
        <taxon>Fungi</taxon>
        <taxon>Fungi incertae sedis</taxon>
        <taxon>Mucoromycota</taxon>
        <taxon>Mortierellomycotina</taxon>
        <taxon>Mortierellomycetes</taxon>
        <taxon>Mortierellales</taxon>
        <taxon>Mortierellaceae</taxon>
        <taxon>Entomortierella</taxon>
    </lineage>
</organism>
<dbReference type="AlphaFoldDB" id="A0A9P3HLC6"/>
<dbReference type="PROSITE" id="PS50235">
    <property type="entry name" value="USP_3"/>
    <property type="match status" value="1"/>
</dbReference>
<dbReference type="PANTHER" id="PTHR24006">
    <property type="entry name" value="UBIQUITIN CARBOXYL-TERMINAL HYDROLASE"/>
    <property type="match status" value="1"/>
</dbReference>
<dbReference type="GO" id="GO:0004843">
    <property type="term" value="F:cysteine-type deubiquitinase activity"/>
    <property type="evidence" value="ECO:0007669"/>
    <property type="project" value="InterPro"/>
</dbReference>
<evidence type="ECO:0000259" key="1">
    <source>
        <dbReference type="PROSITE" id="PS50235"/>
    </source>
</evidence>
<dbReference type="GO" id="GO:0005829">
    <property type="term" value="C:cytosol"/>
    <property type="evidence" value="ECO:0007669"/>
    <property type="project" value="TreeGrafter"/>
</dbReference>
<reference evidence="2" key="2">
    <citation type="journal article" date="2022" name="Microbiol. Resour. Announc.">
        <title>Whole-Genome Sequence of Entomortierella parvispora E1425, a Mucoromycotan Fungus Associated with Burkholderiaceae-Related Endosymbiotic Bacteria.</title>
        <authorList>
            <person name="Herlambang A."/>
            <person name="Guo Y."/>
            <person name="Takashima Y."/>
            <person name="Narisawa K."/>
            <person name="Ohta H."/>
            <person name="Nishizawa T."/>
        </authorList>
    </citation>
    <scope>NUCLEOTIDE SEQUENCE</scope>
    <source>
        <strain evidence="2">E1425</strain>
    </source>
</reference>
<protein>
    <submittedName>
        <fullName evidence="2">Ubiquitin carboxyl-terminal hydrolase 35/38</fullName>
    </submittedName>
</protein>
<dbReference type="Gene3D" id="3.90.70.10">
    <property type="entry name" value="Cysteine proteinases"/>
    <property type="match status" value="1"/>
</dbReference>
<dbReference type="InterPro" id="IPR028889">
    <property type="entry name" value="USP"/>
</dbReference>
<reference evidence="2" key="1">
    <citation type="submission" date="2021-11" db="EMBL/GenBank/DDBJ databases">
        <authorList>
            <person name="Herlambang A."/>
            <person name="Guo Y."/>
            <person name="Takashima Y."/>
            <person name="Nishizawa T."/>
        </authorList>
    </citation>
    <scope>NUCLEOTIDE SEQUENCE</scope>
    <source>
        <strain evidence="2">E1425</strain>
    </source>
</reference>
<evidence type="ECO:0000313" key="3">
    <source>
        <dbReference type="Proteomes" id="UP000827284"/>
    </source>
</evidence>
<dbReference type="Pfam" id="PF21246">
    <property type="entry name" value="Usp38-like_N"/>
    <property type="match status" value="1"/>
</dbReference>
<dbReference type="InterPro" id="IPR001394">
    <property type="entry name" value="Peptidase_C19_UCH"/>
</dbReference>
<comment type="caution">
    <text evidence="2">The sequence shown here is derived from an EMBL/GenBank/DDBJ whole genome shotgun (WGS) entry which is preliminary data.</text>
</comment>
<keyword evidence="2" id="KW-0378">Hydrolase</keyword>
<sequence length="807" mass="89626">METLIRSILAASLQPNVKSAAITKLLGGTAQLSTPDASVLLDLGLELKSAAKNVAEIQVGDRIIMAISLAHRQLFFARFHSDWFQSIVTATFTNQDYARNIPLLITVAKRKEACALTEEEKINIEQDMAILHTFSEKSCFGSTNPADHPIQCLFVAMFVNVPASRPLSISKYIEFLVDHLANLPLASAAPPEGPKASKNAILLLQQSWESSPDNVFITIAQLFSNLSDDQRECSLGVGYLLQVVPESFTSVVDPFVQNIDALHLWRLRFTVQRLIDWLVTYDLPGIGVWIVAITESLASRGEFALLRDLATENVYKIARQLAFRARRNDAFMVLRFMLLGYHQSPILFHNVAKGLIPLLVNCRKGPEDAAFATEVCNLAQILVIHFGDTDDVGTKVQKARVFLDLPIVPRAEAIRTMQESSWKKGLQIQNTSAGTRRRAVLVQPLGKVGLVNLGNSCFMNSALRALFCSEEFKQAILGGTLRVDPSKVMTTKLRETFVSLSTSRLTIFTPSALYKALPEWLNDGHQQDAAEFIKILFSRLEDEDPASKKALSSFHGTVVNQIQCGNCGTLSSNTENFYDLAVPIPHADTTADLQRLVDIYPSTEELNEANSNPYFCDQCKSLQSATRRTTLGSLPTNLIISLNRFEFDVKRSRRVKINTPIQLSKSIQLETSGSTFQDRQPPVLSKIQYDLFAVVVHTGDSANHGHYYTYARDNSSQDKLSSNIKASGTTHSSSLVELSKGEECDFKKTTSGDQDGQWLLYNDTSVTLSSFEAVEQAAKSRAADTPYVLFFKKRVENLVRIRRDSNL</sequence>
<dbReference type="OrthoDB" id="420187at2759"/>
<dbReference type="GO" id="GO:0005634">
    <property type="term" value="C:nucleus"/>
    <property type="evidence" value="ECO:0007669"/>
    <property type="project" value="TreeGrafter"/>
</dbReference>
<proteinExistence type="predicted"/>
<evidence type="ECO:0000313" key="2">
    <source>
        <dbReference type="EMBL" id="GJJ78628.1"/>
    </source>
</evidence>
<dbReference type="Pfam" id="PF00443">
    <property type="entry name" value="UCH"/>
    <property type="match status" value="1"/>
</dbReference>
<feature type="domain" description="USP" evidence="1">
    <location>
        <begin position="448"/>
        <end position="794"/>
    </location>
</feature>